<organism evidence="7 8">
    <name type="scientific">Tenacibaculum geojense</name>
    <dbReference type="NCBI Taxonomy" id="915352"/>
    <lineage>
        <taxon>Bacteria</taxon>
        <taxon>Pseudomonadati</taxon>
        <taxon>Bacteroidota</taxon>
        <taxon>Flavobacteriia</taxon>
        <taxon>Flavobacteriales</taxon>
        <taxon>Flavobacteriaceae</taxon>
        <taxon>Tenacibaculum</taxon>
    </lineage>
</organism>
<dbReference type="PRINTS" id="PR00800">
    <property type="entry name" value="YHDCRBOXLASE"/>
</dbReference>
<evidence type="ECO:0000256" key="5">
    <source>
        <dbReference type="ARBA" id="ARBA00023239"/>
    </source>
</evidence>
<evidence type="ECO:0000313" key="7">
    <source>
        <dbReference type="EMBL" id="MFD0991976.1"/>
    </source>
</evidence>
<keyword evidence="4 6" id="KW-0663">Pyridoxal phosphate</keyword>
<dbReference type="PANTHER" id="PTHR11999">
    <property type="entry name" value="GROUP II PYRIDOXAL-5-PHOSPHATE DECARBOXYLASE"/>
    <property type="match status" value="1"/>
</dbReference>
<dbReference type="InterPro" id="IPR015421">
    <property type="entry name" value="PyrdxlP-dep_Trfase_major"/>
</dbReference>
<evidence type="ECO:0000313" key="8">
    <source>
        <dbReference type="Proteomes" id="UP001597062"/>
    </source>
</evidence>
<evidence type="ECO:0000256" key="6">
    <source>
        <dbReference type="RuleBase" id="RU000382"/>
    </source>
</evidence>
<proteinExistence type="inferred from homology"/>
<dbReference type="Pfam" id="PF00282">
    <property type="entry name" value="Pyridoxal_deC"/>
    <property type="match status" value="1"/>
</dbReference>
<keyword evidence="5 6" id="KW-0456">Lyase</keyword>
<dbReference type="Gene3D" id="3.40.640.10">
    <property type="entry name" value="Type I PLP-dependent aspartate aminotransferase-like (Major domain)"/>
    <property type="match status" value="1"/>
</dbReference>
<protein>
    <submittedName>
        <fullName evidence="7">Pyridoxal phosphate-dependent decarboxylase family protein</fullName>
    </submittedName>
</protein>
<dbReference type="Gene3D" id="3.90.1150.10">
    <property type="entry name" value="Aspartate Aminotransferase, domain 1"/>
    <property type="match status" value="1"/>
</dbReference>
<sequence>MKGRFDLSLEEMKTYGYKIVDLIAEHWATLENKKPVATATRKEMDSIFLQEAPEEGMEANQVLDFVMENVIPNSNVISHPKFYSFVPGPSNFISTMSDTLATGFNIFSGGWLVSAAAAELEIVTMNWLLKMYNFPVKEGGGIFTSGGSMANLTALVTARRLKCGDDFSKAVIYLSDQAHSSNIKAIRVLGFKKEQIRIIPTDFEFKIGLNKLKNAIAKDKLEGLQPFCFIASAGTTNTGTVDPLHDIADICEDENMWFHVDGAYGGAAILSKKGARALRGIDRADSLTVDPHKWFYQPYEIGCLLVKDASWLSNTFSEKPEYLRDIEGNESEINFYDYGIQLTRRLRALKFYMSIKTYGLKAFKEAVTYNIELTEEVESHMRSSREWEVISPATLAVINFRYNPIGANLSEKEIDTLNQQISQKVMESKEAVLVTTVLNKQVVLRMCLINPKTSMEDVLSTLQQCEEIGRTLLT</sequence>
<gene>
    <name evidence="7" type="ORF">ACFQ1U_02050</name>
</gene>
<name>A0ABW3JPH6_9FLAO</name>
<dbReference type="SUPFAM" id="SSF53383">
    <property type="entry name" value="PLP-dependent transferases"/>
    <property type="match status" value="1"/>
</dbReference>
<evidence type="ECO:0000256" key="2">
    <source>
        <dbReference type="ARBA" id="ARBA00009533"/>
    </source>
</evidence>
<dbReference type="EMBL" id="JBHTJR010000014">
    <property type="protein sequence ID" value="MFD0991976.1"/>
    <property type="molecule type" value="Genomic_DNA"/>
</dbReference>
<dbReference type="InterPro" id="IPR002129">
    <property type="entry name" value="PyrdxlP-dep_de-COase"/>
</dbReference>
<keyword evidence="8" id="KW-1185">Reference proteome</keyword>
<reference evidence="8" key="1">
    <citation type="journal article" date="2019" name="Int. J. Syst. Evol. Microbiol.">
        <title>The Global Catalogue of Microorganisms (GCM) 10K type strain sequencing project: providing services to taxonomists for standard genome sequencing and annotation.</title>
        <authorList>
            <consortium name="The Broad Institute Genomics Platform"/>
            <consortium name="The Broad Institute Genome Sequencing Center for Infectious Disease"/>
            <person name="Wu L."/>
            <person name="Ma J."/>
        </authorList>
    </citation>
    <scope>NUCLEOTIDE SEQUENCE [LARGE SCALE GENOMIC DNA]</scope>
    <source>
        <strain evidence="8">CCUG 60527</strain>
    </source>
</reference>
<dbReference type="PANTHER" id="PTHR11999:SF70">
    <property type="entry name" value="MIP05841P"/>
    <property type="match status" value="1"/>
</dbReference>
<evidence type="ECO:0000256" key="3">
    <source>
        <dbReference type="ARBA" id="ARBA00022793"/>
    </source>
</evidence>
<evidence type="ECO:0000256" key="1">
    <source>
        <dbReference type="ARBA" id="ARBA00001933"/>
    </source>
</evidence>
<comment type="cofactor">
    <cofactor evidence="1 6">
        <name>pyridoxal 5'-phosphate</name>
        <dbReference type="ChEBI" id="CHEBI:597326"/>
    </cofactor>
</comment>
<dbReference type="Proteomes" id="UP001597062">
    <property type="component" value="Unassembled WGS sequence"/>
</dbReference>
<evidence type="ECO:0000256" key="4">
    <source>
        <dbReference type="ARBA" id="ARBA00022898"/>
    </source>
</evidence>
<accession>A0ABW3JPH6</accession>
<dbReference type="InterPro" id="IPR015424">
    <property type="entry name" value="PyrdxlP-dep_Trfase"/>
</dbReference>
<keyword evidence="3" id="KW-0210">Decarboxylase</keyword>
<dbReference type="Gene3D" id="1.20.1340.10">
    <property type="entry name" value="dopa decarboxylase, N-terminal domain"/>
    <property type="match status" value="1"/>
</dbReference>
<comment type="similarity">
    <text evidence="2 6">Belongs to the group II decarboxylase family.</text>
</comment>
<dbReference type="RefSeq" id="WP_386104792.1">
    <property type="nucleotide sequence ID" value="NZ_JBHTJR010000014.1"/>
</dbReference>
<dbReference type="InterPro" id="IPR015422">
    <property type="entry name" value="PyrdxlP-dep_Trfase_small"/>
</dbReference>
<dbReference type="InterPro" id="IPR010977">
    <property type="entry name" value="Aromatic_deC"/>
</dbReference>
<comment type="caution">
    <text evidence="7">The sequence shown here is derived from an EMBL/GenBank/DDBJ whole genome shotgun (WGS) entry which is preliminary data.</text>
</comment>